<evidence type="ECO:0000256" key="1">
    <source>
        <dbReference type="SAM" id="Phobius"/>
    </source>
</evidence>
<gene>
    <name evidence="2" type="ORF">I5907_09260</name>
</gene>
<protein>
    <submittedName>
        <fullName evidence="2">Uncharacterized protein</fullName>
    </submittedName>
</protein>
<feature type="transmembrane region" description="Helical" evidence="1">
    <location>
        <begin position="42"/>
        <end position="69"/>
    </location>
</feature>
<keyword evidence="1" id="KW-1133">Transmembrane helix</keyword>
<keyword evidence="1" id="KW-0472">Membrane</keyword>
<comment type="caution">
    <text evidence="2">The sequence shown here is derived from an EMBL/GenBank/DDBJ whole genome shotgun (WGS) entry which is preliminary data.</text>
</comment>
<dbReference type="AlphaFoldDB" id="A0A931GVI5"/>
<sequence>MNEDSKLKKAVLITSITLFVLSLTQKSFCTTSECSDSIMVLLLGWGAIFSDAAGMAWYANPLLFAAWWLLKPNLRLSMTFSAFAGLLSLSFLIFDNITDNEGGQAHRIVSHNAGYWLWLSGCLVMLAGTFVLMFRYNMRHVETSAERWSQKRKEDYM</sequence>
<feature type="transmembrane region" description="Helical" evidence="1">
    <location>
        <begin position="114"/>
        <end position="134"/>
    </location>
</feature>
<accession>A0A931GVI5</accession>
<keyword evidence="3" id="KW-1185">Reference proteome</keyword>
<name>A0A931GVI5_9BACT</name>
<organism evidence="2 3">
    <name type="scientific">Panacibacter microcysteis</name>
    <dbReference type="NCBI Taxonomy" id="2793269"/>
    <lineage>
        <taxon>Bacteria</taxon>
        <taxon>Pseudomonadati</taxon>
        <taxon>Bacteroidota</taxon>
        <taxon>Chitinophagia</taxon>
        <taxon>Chitinophagales</taxon>
        <taxon>Chitinophagaceae</taxon>
        <taxon>Panacibacter</taxon>
    </lineage>
</organism>
<reference evidence="2" key="1">
    <citation type="submission" date="2020-11" db="EMBL/GenBank/DDBJ databases">
        <title>Bacterial whole genome sequence for Panacibacter sp. DH6.</title>
        <authorList>
            <person name="Le V."/>
            <person name="Ko S."/>
            <person name="Ahn C.-Y."/>
            <person name="Oh H.-M."/>
        </authorList>
    </citation>
    <scope>NUCLEOTIDE SEQUENCE</scope>
    <source>
        <strain evidence="2">DH6</strain>
    </source>
</reference>
<proteinExistence type="predicted"/>
<dbReference type="EMBL" id="JADWYR010000001">
    <property type="protein sequence ID" value="MBG9376420.1"/>
    <property type="molecule type" value="Genomic_DNA"/>
</dbReference>
<dbReference type="Proteomes" id="UP000628448">
    <property type="component" value="Unassembled WGS sequence"/>
</dbReference>
<evidence type="ECO:0000313" key="2">
    <source>
        <dbReference type="EMBL" id="MBG9376420.1"/>
    </source>
</evidence>
<dbReference type="RefSeq" id="WP_196990431.1">
    <property type="nucleotide sequence ID" value="NZ_JADWYR010000001.1"/>
</dbReference>
<keyword evidence="1" id="KW-0812">Transmembrane</keyword>
<evidence type="ECO:0000313" key="3">
    <source>
        <dbReference type="Proteomes" id="UP000628448"/>
    </source>
</evidence>
<feature type="transmembrane region" description="Helical" evidence="1">
    <location>
        <begin position="76"/>
        <end position="94"/>
    </location>
</feature>